<comment type="caution">
    <text evidence="2">The sequence shown here is derived from an EMBL/GenBank/DDBJ whole genome shotgun (WGS) entry which is preliminary data.</text>
</comment>
<evidence type="ECO:0000313" key="2">
    <source>
        <dbReference type="EMBL" id="KAK6355782.1"/>
    </source>
</evidence>
<feature type="region of interest" description="Disordered" evidence="1">
    <location>
        <begin position="1"/>
        <end position="28"/>
    </location>
</feature>
<proteinExistence type="predicted"/>
<organism evidence="2 3">
    <name type="scientific">Orbilia javanica</name>
    <dbReference type="NCBI Taxonomy" id="47235"/>
    <lineage>
        <taxon>Eukaryota</taxon>
        <taxon>Fungi</taxon>
        <taxon>Dikarya</taxon>
        <taxon>Ascomycota</taxon>
        <taxon>Pezizomycotina</taxon>
        <taxon>Orbiliomycetes</taxon>
        <taxon>Orbiliales</taxon>
        <taxon>Orbiliaceae</taxon>
        <taxon>Orbilia</taxon>
    </lineage>
</organism>
<name>A0AAN8RLS7_9PEZI</name>
<dbReference type="Proteomes" id="UP001313282">
    <property type="component" value="Unassembled WGS sequence"/>
</dbReference>
<protein>
    <submittedName>
        <fullName evidence="2">Uncharacterized protein</fullName>
    </submittedName>
</protein>
<dbReference type="AlphaFoldDB" id="A0AAN8RLS7"/>
<accession>A0AAN8RLS7</accession>
<feature type="region of interest" description="Disordered" evidence="1">
    <location>
        <begin position="275"/>
        <end position="318"/>
    </location>
</feature>
<evidence type="ECO:0000256" key="1">
    <source>
        <dbReference type="SAM" id="MobiDB-lite"/>
    </source>
</evidence>
<sequence length="456" mass="52816">MSERYLPESENGNPFEACPSNRNSPGFTTRLENKVSERIRKWKCRHQERAPELAIQVNLSTTRPERTDEGRNIQRPWTREIKRLLKRLPASHYEMFMIHRAHGYHGMLYPENSNRRYWRAYEIGRLERLWEDSSNDQQNPADSASGQINAHLQRIAEYFNTEVDEHGNFKALSSDQTSSFKEWCSQTRVTITPPPSMEKLPYSKEMYAPRELNFKPTVKHGNDFCVVTDPKQNHGSGRNSRHESKGRTIMIKPGFAGKPFFPLYKPSLQRQPLNKEPTKAKQIPGAGYITPQRTPNKKKSTRWPGMFSTSTPDRTPNKSIPPWNAAFENSNKPVGPGGFINLVNFPAYLLAEEYKHMVCNPKWNTPKPWRHGLERIFNSIPLVSHQKEYIKYYTLGYEGIWPGDAPGILMEQAFLFGVMEKQWDVEVENSLHRFYHGISDDGALKGVPHYYYAVLD</sequence>
<evidence type="ECO:0000313" key="3">
    <source>
        <dbReference type="Proteomes" id="UP001313282"/>
    </source>
</evidence>
<dbReference type="EMBL" id="JAVHNR010000001">
    <property type="protein sequence ID" value="KAK6355782.1"/>
    <property type="molecule type" value="Genomic_DNA"/>
</dbReference>
<gene>
    <name evidence="2" type="ORF">TWF718_000164</name>
</gene>
<feature type="compositionally biased region" description="Polar residues" evidence="1">
    <location>
        <begin position="307"/>
        <end position="318"/>
    </location>
</feature>
<reference evidence="2 3" key="1">
    <citation type="submission" date="2019-10" db="EMBL/GenBank/DDBJ databases">
        <authorList>
            <person name="Palmer J.M."/>
        </authorList>
    </citation>
    <scope>NUCLEOTIDE SEQUENCE [LARGE SCALE GENOMIC DNA]</scope>
    <source>
        <strain evidence="2 3">TWF718</strain>
    </source>
</reference>
<keyword evidence="3" id="KW-1185">Reference proteome</keyword>